<evidence type="ECO:0000256" key="20">
    <source>
        <dbReference type="RuleBase" id="RU004497"/>
    </source>
</evidence>
<evidence type="ECO:0000256" key="17">
    <source>
        <dbReference type="ARBA" id="ARBA00023157"/>
    </source>
</evidence>
<evidence type="ECO:0000256" key="1">
    <source>
        <dbReference type="ARBA" id="ARBA00002444"/>
    </source>
</evidence>
<keyword evidence="17" id="KW-1015">Disulfide bond</keyword>
<reference evidence="22 23" key="1">
    <citation type="submission" date="2019-03" db="EMBL/GenBank/DDBJ databases">
        <title>Genomic Encyclopedia of Type Strains, Phase IV (KMG-IV): sequencing the most valuable type-strain genomes for metagenomic binning, comparative biology and taxonomic classification.</title>
        <authorList>
            <person name="Goeker M."/>
        </authorList>
    </citation>
    <scope>NUCLEOTIDE SEQUENCE [LARGE SCALE GENOMIC DNA]</scope>
    <source>
        <strain evidence="22 23">DSM 19610</strain>
    </source>
</reference>
<name>A0A4V2PGS8_9GAMM</name>
<dbReference type="CDD" id="cd03470">
    <property type="entry name" value="Rieske_cytochrome_bc1"/>
    <property type="match status" value="1"/>
</dbReference>
<evidence type="ECO:0000256" key="19">
    <source>
        <dbReference type="RuleBase" id="RU004494"/>
    </source>
</evidence>
<dbReference type="Gene3D" id="2.102.10.10">
    <property type="entry name" value="Rieske [2Fe-2S] iron-sulphur domain"/>
    <property type="match status" value="1"/>
</dbReference>
<evidence type="ECO:0000256" key="16">
    <source>
        <dbReference type="ARBA" id="ARBA00023136"/>
    </source>
</evidence>
<keyword evidence="14" id="KW-0408">Iron</keyword>
<evidence type="ECO:0000256" key="12">
    <source>
        <dbReference type="ARBA" id="ARBA00022982"/>
    </source>
</evidence>
<comment type="miscellaneous">
    <text evidence="19">The Rieske protein is a high potential 2Fe-2S protein.</text>
</comment>
<keyword evidence="13 19" id="KW-1133">Transmembrane helix</keyword>
<dbReference type="GO" id="GO:0008121">
    <property type="term" value="F:quinol-cytochrome-c reductase activity"/>
    <property type="evidence" value="ECO:0007669"/>
    <property type="project" value="UniProtKB-EC"/>
</dbReference>
<dbReference type="PANTHER" id="PTHR10134">
    <property type="entry name" value="CYTOCHROME B-C1 COMPLEX SUBUNIT RIESKE, MITOCHONDRIAL"/>
    <property type="match status" value="1"/>
</dbReference>
<comment type="catalytic activity">
    <reaction evidence="18 19">
        <text>a quinol + 2 Fe(III)-[cytochrome c](out) = a quinone + 2 Fe(II)-[cytochrome c](out) + 2 H(+)(out)</text>
        <dbReference type="Rhea" id="RHEA:11484"/>
        <dbReference type="Rhea" id="RHEA-COMP:10350"/>
        <dbReference type="Rhea" id="RHEA-COMP:14399"/>
        <dbReference type="ChEBI" id="CHEBI:15378"/>
        <dbReference type="ChEBI" id="CHEBI:24646"/>
        <dbReference type="ChEBI" id="CHEBI:29033"/>
        <dbReference type="ChEBI" id="CHEBI:29034"/>
        <dbReference type="ChEBI" id="CHEBI:132124"/>
        <dbReference type="EC" id="7.1.1.8"/>
    </reaction>
</comment>
<dbReference type="InterPro" id="IPR005805">
    <property type="entry name" value="Rieske_Fe-S_prot_C"/>
</dbReference>
<keyword evidence="10" id="KW-0479">Metal-binding</keyword>
<evidence type="ECO:0000256" key="6">
    <source>
        <dbReference type="ARBA" id="ARBA00022448"/>
    </source>
</evidence>
<comment type="cofactor">
    <cofactor evidence="19">
        <name>[2Fe-2S] cluster</name>
        <dbReference type="ChEBI" id="CHEBI:190135"/>
    </cofactor>
    <text evidence="19">Binds 1 [2Fe-2S] cluster per subunit.</text>
</comment>
<evidence type="ECO:0000256" key="14">
    <source>
        <dbReference type="ARBA" id="ARBA00023004"/>
    </source>
</evidence>
<dbReference type="EC" id="7.1.1.8" evidence="4 19"/>
<evidence type="ECO:0000256" key="3">
    <source>
        <dbReference type="ARBA" id="ARBA00011649"/>
    </source>
</evidence>
<evidence type="ECO:0000256" key="10">
    <source>
        <dbReference type="ARBA" id="ARBA00022723"/>
    </source>
</evidence>
<dbReference type="OrthoDB" id="9767869at2"/>
<evidence type="ECO:0000259" key="21">
    <source>
        <dbReference type="PROSITE" id="PS51296"/>
    </source>
</evidence>
<evidence type="ECO:0000256" key="18">
    <source>
        <dbReference type="ARBA" id="ARBA00029351"/>
    </source>
</evidence>
<dbReference type="InterPro" id="IPR019470">
    <property type="entry name" value="Ubiq_cytC_Rdtase_Fe-S_su_TAT"/>
</dbReference>
<keyword evidence="7" id="KW-1003">Cell membrane</keyword>
<dbReference type="InterPro" id="IPR017941">
    <property type="entry name" value="Rieske_2Fe-2S"/>
</dbReference>
<evidence type="ECO:0000256" key="15">
    <source>
        <dbReference type="ARBA" id="ARBA00023014"/>
    </source>
</evidence>
<keyword evidence="8 19" id="KW-0812">Transmembrane</keyword>
<accession>A0A4V2PGS8</accession>
<dbReference type="Pfam" id="PF10399">
    <property type="entry name" value="UCR_Fe-S_N"/>
    <property type="match status" value="1"/>
</dbReference>
<keyword evidence="11" id="KW-1278">Translocase</keyword>
<evidence type="ECO:0000256" key="9">
    <source>
        <dbReference type="ARBA" id="ARBA00022714"/>
    </source>
</evidence>
<evidence type="ECO:0000256" key="2">
    <source>
        <dbReference type="ARBA" id="ARBA00004162"/>
    </source>
</evidence>
<dbReference type="GO" id="GO:0046872">
    <property type="term" value="F:metal ion binding"/>
    <property type="evidence" value="ECO:0007669"/>
    <property type="project" value="UniProtKB-KW"/>
</dbReference>
<dbReference type="RefSeq" id="WP_132971857.1">
    <property type="nucleotide sequence ID" value="NZ_SMFX01000001.1"/>
</dbReference>
<evidence type="ECO:0000256" key="11">
    <source>
        <dbReference type="ARBA" id="ARBA00022967"/>
    </source>
</evidence>
<comment type="subcellular location">
    <subcellularLocation>
        <location evidence="2">Cell membrane</location>
        <topology evidence="2">Single-pass membrane protein</topology>
    </subcellularLocation>
</comment>
<evidence type="ECO:0000313" key="23">
    <source>
        <dbReference type="Proteomes" id="UP000295707"/>
    </source>
</evidence>
<proteinExistence type="predicted"/>
<dbReference type="GO" id="GO:0005886">
    <property type="term" value="C:plasma membrane"/>
    <property type="evidence" value="ECO:0007669"/>
    <property type="project" value="UniProtKB-SubCell"/>
</dbReference>
<dbReference type="InterPro" id="IPR014349">
    <property type="entry name" value="Rieske_Fe-S_prot"/>
</dbReference>
<protein>
    <recommendedName>
        <fullName evidence="5 19">Ubiquinol-cytochrome c reductase iron-sulfur subunit</fullName>
        <ecNumber evidence="4 19">7.1.1.8</ecNumber>
    </recommendedName>
</protein>
<keyword evidence="16 19" id="KW-0472">Membrane</keyword>
<dbReference type="AlphaFoldDB" id="A0A4V2PGS8"/>
<dbReference type="GO" id="GO:0051537">
    <property type="term" value="F:2 iron, 2 sulfur cluster binding"/>
    <property type="evidence" value="ECO:0007669"/>
    <property type="project" value="UniProtKB-KW"/>
</dbReference>
<evidence type="ECO:0000256" key="5">
    <source>
        <dbReference type="ARBA" id="ARBA00019816"/>
    </source>
</evidence>
<dbReference type="PRINTS" id="PR00162">
    <property type="entry name" value="RIESKE"/>
</dbReference>
<dbReference type="EMBL" id="SMFX01000001">
    <property type="protein sequence ID" value="TCK18026.1"/>
    <property type="molecule type" value="Genomic_DNA"/>
</dbReference>
<evidence type="ECO:0000256" key="8">
    <source>
        <dbReference type="ARBA" id="ARBA00022692"/>
    </source>
</evidence>
<organism evidence="22 23">
    <name type="scientific">Thiogranum longum</name>
    <dbReference type="NCBI Taxonomy" id="1537524"/>
    <lineage>
        <taxon>Bacteria</taxon>
        <taxon>Pseudomonadati</taxon>
        <taxon>Pseudomonadota</taxon>
        <taxon>Gammaproteobacteria</taxon>
        <taxon>Chromatiales</taxon>
        <taxon>Ectothiorhodospiraceae</taxon>
        <taxon>Thiogranum</taxon>
    </lineage>
</organism>
<feature type="domain" description="Rieske" evidence="21">
    <location>
        <begin position="81"/>
        <end position="191"/>
    </location>
</feature>
<keyword evidence="6 19" id="KW-0813">Transport</keyword>
<dbReference type="SUPFAM" id="SSF50022">
    <property type="entry name" value="ISP domain"/>
    <property type="match status" value="1"/>
</dbReference>
<evidence type="ECO:0000256" key="13">
    <source>
        <dbReference type="ARBA" id="ARBA00022989"/>
    </source>
</evidence>
<dbReference type="Gene3D" id="1.20.5.510">
    <property type="entry name" value="Single helix bin"/>
    <property type="match status" value="1"/>
</dbReference>
<dbReference type="Proteomes" id="UP000295707">
    <property type="component" value="Unassembled WGS sequence"/>
</dbReference>
<keyword evidence="15" id="KW-0411">Iron-sulfur</keyword>
<comment type="caution">
    <text evidence="22">The sequence shown here is derived from an EMBL/GenBank/DDBJ whole genome shotgun (WGS) entry which is preliminary data.</text>
</comment>
<sequence>MTESIDKKRRRLLIAAATVAGGVGVVATVVPFIESWNPSEKARSAGAPVMVDFSKLEPGQQIAVSWRGKPVWVLRRTPKMLKDLRSSTIRDKLRDPDSAVESQQPAYAKNEFRAIKAEYLVVIGICTHLGCVPTFRPDVAPADLGRDWLGGYFCPCHGSRFDLAGRVFKGVPAPTNLVIPPYRFISDTKVLVGEDPV</sequence>
<dbReference type="InterPro" id="IPR036922">
    <property type="entry name" value="Rieske_2Fe-2S_sf"/>
</dbReference>
<dbReference type="NCBIfam" id="TIGR01416">
    <property type="entry name" value="Rieske_proteo"/>
    <property type="match status" value="1"/>
</dbReference>
<dbReference type="InterPro" id="IPR006317">
    <property type="entry name" value="Ubiquinol_cyt_c_Rdtase_Fe-S-su"/>
</dbReference>
<dbReference type="PROSITE" id="PS51296">
    <property type="entry name" value="RIESKE"/>
    <property type="match status" value="1"/>
</dbReference>
<evidence type="ECO:0000256" key="7">
    <source>
        <dbReference type="ARBA" id="ARBA00022475"/>
    </source>
</evidence>
<evidence type="ECO:0000313" key="22">
    <source>
        <dbReference type="EMBL" id="TCK18026.1"/>
    </source>
</evidence>
<keyword evidence="12 19" id="KW-0249">Electron transport</keyword>
<comment type="subunit">
    <text evidence="3 20">The main subunits of complex b-c1 are: cytochrome b, cytochrome c1 and the Rieske protein.</text>
</comment>
<gene>
    <name evidence="22" type="ORF">DFR30_1285</name>
</gene>
<comment type="function">
    <text evidence="1">Component of the ubiquinol-cytochrome c reductase complex (complex III or cytochrome b-c1 complex), which is a respiratory chain that generates an electrochemical potential coupled to ATP synthesis.</text>
</comment>
<dbReference type="Pfam" id="PF00355">
    <property type="entry name" value="Rieske"/>
    <property type="match status" value="1"/>
</dbReference>
<evidence type="ECO:0000256" key="4">
    <source>
        <dbReference type="ARBA" id="ARBA00012951"/>
    </source>
</evidence>
<keyword evidence="23" id="KW-1185">Reference proteome</keyword>
<feature type="transmembrane region" description="Helical" evidence="19">
    <location>
        <begin position="12"/>
        <end position="33"/>
    </location>
</feature>
<keyword evidence="9" id="KW-0001">2Fe-2S</keyword>